<dbReference type="PROSITE" id="PS51257">
    <property type="entry name" value="PROKAR_LIPOPROTEIN"/>
    <property type="match status" value="1"/>
</dbReference>
<dbReference type="AlphaFoldDB" id="A0A6M3KDZ4"/>
<gene>
    <name evidence="1" type="ORF">MM415A00829_0006</name>
</gene>
<reference evidence="1" key="1">
    <citation type="submission" date="2020-03" db="EMBL/GenBank/DDBJ databases">
        <title>The deep terrestrial virosphere.</title>
        <authorList>
            <person name="Holmfeldt K."/>
            <person name="Nilsson E."/>
            <person name="Simone D."/>
            <person name="Lopez-Fernandez M."/>
            <person name="Wu X."/>
            <person name="de Brujin I."/>
            <person name="Lundin D."/>
            <person name="Andersson A."/>
            <person name="Bertilsson S."/>
            <person name="Dopson M."/>
        </authorList>
    </citation>
    <scope>NUCLEOTIDE SEQUENCE</scope>
    <source>
        <strain evidence="1">MM415A00829</strain>
    </source>
</reference>
<sequence>MTKRGLWLVVIILILATVAVSLAVSSLLLGCAAPPIAENLNLGEHELVARPSLTTSIIRTIDAEAGVVCWVYIGIEQGGICCLPLSETKLDGGR</sequence>
<dbReference type="EMBL" id="MT142394">
    <property type="protein sequence ID" value="QJA79765.1"/>
    <property type="molecule type" value="Genomic_DNA"/>
</dbReference>
<name>A0A6M3KDZ4_9ZZZZ</name>
<proteinExistence type="predicted"/>
<protein>
    <submittedName>
        <fullName evidence="1">Uncharacterized protein</fullName>
    </submittedName>
</protein>
<evidence type="ECO:0000313" key="1">
    <source>
        <dbReference type="EMBL" id="QJA79765.1"/>
    </source>
</evidence>
<accession>A0A6M3KDZ4</accession>
<organism evidence="1">
    <name type="scientific">viral metagenome</name>
    <dbReference type="NCBI Taxonomy" id="1070528"/>
    <lineage>
        <taxon>unclassified sequences</taxon>
        <taxon>metagenomes</taxon>
        <taxon>organismal metagenomes</taxon>
    </lineage>
</organism>